<dbReference type="Pfam" id="PF01791">
    <property type="entry name" value="DeoC"/>
    <property type="match status" value="1"/>
</dbReference>
<evidence type="ECO:0000256" key="1">
    <source>
        <dbReference type="ARBA" id="ARBA00022490"/>
    </source>
</evidence>
<sequence>METREAIANGALDIDFVINVGELKNRNYRYIYNEIKAIVDACAADVVVKVIFEVCLLTPEEIIDVAILSVAAGAHFVKTSTGFSTSGATPEAIDSMLTVVGPNALVKASGGVRDKDVVLQYLRAGVRRIGTSAGIDICKL</sequence>
<keyword evidence="1" id="KW-0963">Cytoplasm</keyword>
<dbReference type="GO" id="GO:0046386">
    <property type="term" value="P:deoxyribose phosphate catabolic process"/>
    <property type="evidence" value="ECO:0007669"/>
    <property type="project" value="UniProtKB-UniPathway"/>
</dbReference>
<accession>A0A146MC58</accession>
<dbReference type="UniPathway" id="UPA00002">
    <property type="reaction ID" value="UER00468"/>
</dbReference>
<dbReference type="EMBL" id="GDHC01001600">
    <property type="protein sequence ID" value="JAQ17029.1"/>
    <property type="molecule type" value="Transcribed_RNA"/>
</dbReference>
<evidence type="ECO:0000256" key="2">
    <source>
        <dbReference type="PIRSR" id="PIRSR001357-50"/>
    </source>
</evidence>
<dbReference type="GO" id="GO:0005737">
    <property type="term" value="C:cytoplasm"/>
    <property type="evidence" value="ECO:0007669"/>
    <property type="project" value="InterPro"/>
</dbReference>
<reference evidence="3" key="1">
    <citation type="journal article" date="2016" name="Gigascience">
        <title>De novo construction of an expanded transcriptome assembly for the western tarnished plant bug, Lygus hesperus.</title>
        <authorList>
            <person name="Tassone E.E."/>
            <person name="Geib S.M."/>
            <person name="Hall B."/>
            <person name="Fabrick J.A."/>
            <person name="Brent C.S."/>
            <person name="Hull J.J."/>
        </authorList>
    </citation>
    <scope>NUCLEOTIDE SEQUENCE</scope>
</reference>
<feature type="active site" description="Schiff-base intermediate with acetaldehyde" evidence="2">
    <location>
        <position position="78"/>
    </location>
</feature>
<dbReference type="Gene3D" id="3.20.20.70">
    <property type="entry name" value="Aldolase class I"/>
    <property type="match status" value="1"/>
</dbReference>
<dbReference type="PANTHER" id="PTHR10889">
    <property type="entry name" value="DEOXYRIBOSE-PHOSPHATE ALDOLASE"/>
    <property type="match status" value="1"/>
</dbReference>
<proteinExistence type="predicted"/>
<dbReference type="SMART" id="SM01133">
    <property type="entry name" value="DeoC"/>
    <property type="match status" value="1"/>
</dbReference>
<dbReference type="InterPro" id="IPR002915">
    <property type="entry name" value="DeoC/FbaB/LacD_aldolase"/>
</dbReference>
<organism evidence="3">
    <name type="scientific">Lygus hesperus</name>
    <name type="common">Western plant bug</name>
    <dbReference type="NCBI Taxonomy" id="30085"/>
    <lineage>
        <taxon>Eukaryota</taxon>
        <taxon>Metazoa</taxon>
        <taxon>Ecdysozoa</taxon>
        <taxon>Arthropoda</taxon>
        <taxon>Hexapoda</taxon>
        <taxon>Insecta</taxon>
        <taxon>Pterygota</taxon>
        <taxon>Neoptera</taxon>
        <taxon>Paraneoptera</taxon>
        <taxon>Hemiptera</taxon>
        <taxon>Heteroptera</taxon>
        <taxon>Panheteroptera</taxon>
        <taxon>Cimicomorpha</taxon>
        <taxon>Miridae</taxon>
        <taxon>Mirini</taxon>
        <taxon>Lygus</taxon>
    </lineage>
</organism>
<dbReference type="GO" id="GO:0016052">
    <property type="term" value="P:carbohydrate catabolic process"/>
    <property type="evidence" value="ECO:0007669"/>
    <property type="project" value="TreeGrafter"/>
</dbReference>
<dbReference type="GO" id="GO:0004139">
    <property type="term" value="F:deoxyribose-phosphate aldolase activity"/>
    <property type="evidence" value="ECO:0007669"/>
    <property type="project" value="InterPro"/>
</dbReference>
<evidence type="ECO:0000313" key="3">
    <source>
        <dbReference type="EMBL" id="JAQ17029.1"/>
    </source>
</evidence>
<feature type="active site" description="Proton donor/acceptor" evidence="2">
    <location>
        <position position="107"/>
    </location>
</feature>
<dbReference type="InterPro" id="IPR011343">
    <property type="entry name" value="DeoC"/>
</dbReference>
<dbReference type="AlphaFoldDB" id="A0A146MC58"/>
<name>A0A146MC58_LYGHE</name>
<dbReference type="SUPFAM" id="SSF51569">
    <property type="entry name" value="Aldolase"/>
    <property type="match status" value="1"/>
</dbReference>
<dbReference type="InterPro" id="IPR013785">
    <property type="entry name" value="Aldolase_TIM"/>
</dbReference>
<gene>
    <name evidence="3" type="primary">deoC</name>
    <name evidence="3" type="ORF">g.23970</name>
</gene>
<dbReference type="PIRSF" id="PIRSF001357">
    <property type="entry name" value="DeoC"/>
    <property type="match status" value="1"/>
</dbReference>
<dbReference type="GO" id="GO:0009264">
    <property type="term" value="P:deoxyribonucleotide catabolic process"/>
    <property type="evidence" value="ECO:0007669"/>
    <property type="project" value="InterPro"/>
</dbReference>
<dbReference type="NCBIfam" id="TIGR00126">
    <property type="entry name" value="deoC"/>
    <property type="match status" value="1"/>
</dbReference>
<protein>
    <submittedName>
        <fullName evidence="3">Deoxyribose-phosphate aldolase</fullName>
    </submittedName>
</protein>
<keyword evidence="2" id="KW-0704">Schiff base</keyword>
<dbReference type="PANTHER" id="PTHR10889:SF1">
    <property type="entry name" value="DEOXYRIBOSE-PHOSPHATE ALDOLASE"/>
    <property type="match status" value="1"/>
</dbReference>